<gene>
    <name evidence="8" type="ORF">H9873_05415</name>
</gene>
<evidence type="ECO:0000256" key="6">
    <source>
        <dbReference type="RuleBase" id="RU361277"/>
    </source>
</evidence>
<reference evidence="8" key="1">
    <citation type="journal article" date="2021" name="PeerJ">
        <title>Extensive microbial diversity within the chicken gut microbiome revealed by metagenomics and culture.</title>
        <authorList>
            <person name="Gilroy R."/>
            <person name="Ravi A."/>
            <person name="Getino M."/>
            <person name="Pursley I."/>
            <person name="Horton D.L."/>
            <person name="Alikhan N.F."/>
            <person name="Baker D."/>
            <person name="Gharbi K."/>
            <person name="Hall N."/>
            <person name="Watson M."/>
            <person name="Adriaenssens E.M."/>
            <person name="Foster-Nyarko E."/>
            <person name="Jarju S."/>
            <person name="Secka A."/>
            <person name="Antonio M."/>
            <person name="Oren A."/>
            <person name="Chaudhuri R.R."/>
            <person name="La Ragione R."/>
            <person name="Hildebrand F."/>
            <person name="Pallen M.J."/>
        </authorList>
    </citation>
    <scope>NUCLEOTIDE SEQUENCE</scope>
    <source>
        <strain evidence="8">ChiSxjej1B13-11762</strain>
    </source>
</reference>
<dbReference type="Pfam" id="PF08240">
    <property type="entry name" value="ADH_N"/>
    <property type="match status" value="1"/>
</dbReference>
<organism evidence="8 9">
    <name type="scientific">Candidatus Dorea gallistercoris</name>
    <dbReference type="NCBI Taxonomy" id="2838542"/>
    <lineage>
        <taxon>Bacteria</taxon>
        <taxon>Bacillati</taxon>
        <taxon>Bacillota</taxon>
        <taxon>Clostridia</taxon>
        <taxon>Lachnospirales</taxon>
        <taxon>Lachnospiraceae</taxon>
        <taxon>Dorea</taxon>
    </lineage>
</organism>
<dbReference type="InterPro" id="IPR036291">
    <property type="entry name" value="NAD(P)-bd_dom_sf"/>
</dbReference>
<dbReference type="Gene3D" id="3.40.50.720">
    <property type="entry name" value="NAD(P)-binding Rossmann-like Domain"/>
    <property type="match status" value="1"/>
</dbReference>
<dbReference type="PANTHER" id="PTHR42813:SF4">
    <property type="entry name" value="NADP-DEPENDENT ISOPROPANOL DEHYDROGENASE"/>
    <property type="match status" value="1"/>
</dbReference>
<dbReference type="PROSITE" id="PS00059">
    <property type="entry name" value="ADH_ZINC"/>
    <property type="match status" value="1"/>
</dbReference>
<proteinExistence type="inferred from homology"/>
<dbReference type="InterPro" id="IPR013149">
    <property type="entry name" value="ADH-like_C"/>
</dbReference>
<evidence type="ECO:0000313" key="9">
    <source>
        <dbReference type="Proteomes" id="UP000824263"/>
    </source>
</evidence>
<dbReference type="GO" id="GO:0008270">
    <property type="term" value="F:zinc ion binding"/>
    <property type="evidence" value="ECO:0007669"/>
    <property type="project" value="InterPro"/>
</dbReference>
<feature type="domain" description="Enoyl reductase (ER)" evidence="7">
    <location>
        <begin position="7"/>
        <end position="349"/>
    </location>
</feature>
<dbReference type="Gene3D" id="3.90.180.10">
    <property type="entry name" value="Medium-chain alcohol dehydrogenases, catalytic domain"/>
    <property type="match status" value="1"/>
</dbReference>
<evidence type="ECO:0000313" key="8">
    <source>
        <dbReference type="EMBL" id="HIW83742.1"/>
    </source>
</evidence>
<reference evidence="8" key="2">
    <citation type="submission" date="2021-04" db="EMBL/GenBank/DDBJ databases">
        <authorList>
            <person name="Gilroy R."/>
        </authorList>
    </citation>
    <scope>NUCLEOTIDE SEQUENCE</scope>
    <source>
        <strain evidence="8">ChiSxjej1B13-11762</strain>
    </source>
</reference>
<dbReference type="InterPro" id="IPR011032">
    <property type="entry name" value="GroES-like_sf"/>
</dbReference>
<sequence length="363" mass="39689">MKAFVLTERNRAQWIDIPVPEIGEFDALVKVTCAAPCTTDIHQMQDTTLPTLIGHALGHEAAGVVEKVGAKVKSFQPGDRVLIPCTWSDFKTTQVQRMGSMGGKFTQPHTPYSSPDAYDGRFVEFTRVEDADLTMAKIPDRVADEAAVMVCDMMCTAWPGVEKLNVGFGDTIVVLGIGPVGLMGVAGIALRGAARIIAVGHREITKKAAREYGATDIVDYVDGDVYDQIMELTDGQAVDGVLICSGGSASSQYNLALKLVKWGGVVSNVAFYDRDKVVEIENELLFFGGKDKTIHTTMIEDSRDIYERYLRLIEYGKVDTSKLVTHVFHGWDKLEEGLELMGSRNPDVIKPVVLIGQEGEEAK</sequence>
<dbReference type="Proteomes" id="UP000824263">
    <property type="component" value="Unassembled WGS sequence"/>
</dbReference>
<evidence type="ECO:0000259" key="7">
    <source>
        <dbReference type="SMART" id="SM00829"/>
    </source>
</evidence>
<evidence type="ECO:0000256" key="4">
    <source>
        <dbReference type="ARBA" id="ARBA00022833"/>
    </source>
</evidence>
<evidence type="ECO:0000256" key="1">
    <source>
        <dbReference type="ARBA" id="ARBA00001947"/>
    </source>
</evidence>
<comment type="cofactor">
    <cofactor evidence="1 6">
        <name>Zn(2+)</name>
        <dbReference type="ChEBI" id="CHEBI:29105"/>
    </cofactor>
</comment>
<dbReference type="SUPFAM" id="SSF50129">
    <property type="entry name" value="GroES-like"/>
    <property type="match status" value="1"/>
</dbReference>
<accession>A0A9D1UDF6</accession>
<comment type="caution">
    <text evidence="8">The sequence shown here is derived from an EMBL/GenBank/DDBJ whole genome shotgun (WGS) entry which is preliminary data.</text>
</comment>
<dbReference type="SUPFAM" id="SSF51735">
    <property type="entry name" value="NAD(P)-binding Rossmann-fold domains"/>
    <property type="match status" value="1"/>
</dbReference>
<keyword evidence="5" id="KW-0560">Oxidoreductase</keyword>
<dbReference type="AlphaFoldDB" id="A0A9D1UDF6"/>
<comment type="similarity">
    <text evidence="2 6">Belongs to the zinc-containing alcohol dehydrogenase family.</text>
</comment>
<evidence type="ECO:0000256" key="5">
    <source>
        <dbReference type="ARBA" id="ARBA00023002"/>
    </source>
</evidence>
<dbReference type="InterPro" id="IPR013154">
    <property type="entry name" value="ADH-like_N"/>
</dbReference>
<dbReference type="PANTHER" id="PTHR42813">
    <property type="entry name" value="ZINC-TYPE ALCOHOL DEHYDROGENASE-LIKE"/>
    <property type="match status" value="1"/>
</dbReference>
<evidence type="ECO:0000256" key="3">
    <source>
        <dbReference type="ARBA" id="ARBA00022723"/>
    </source>
</evidence>
<protein>
    <submittedName>
        <fullName evidence="8">Alcohol dehydrogenase catalytic domain-containing protein</fullName>
    </submittedName>
</protein>
<dbReference type="Pfam" id="PF00107">
    <property type="entry name" value="ADH_zinc_N"/>
    <property type="match status" value="1"/>
</dbReference>
<dbReference type="SMART" id="SM00829">
    <property type="entry name" value="PKS_ER"/>
    <property type="match status" value="1"/>
</dbReference>
<dbReference type="EMBL" id="DXGF01000101">
    <property type="protein sequence ID" value="HIW83742.1"/>
    <property type="molecule type" value="Genomic_DNA"/>
</dbReference>
<name>A0A9D1UDF6_9FIRM</name>
<dbReference type="InterPro" id="IPR020843">
    <property type="entry name" value="ER"/>
</dbReference>
<keyword evidence="3 6" id="KW-0479">Metal-binding</keyword>
<keyword evidence="4 6" id="KW-0862">Zinc</keyword>
<dbReference type="GO" id="GO:0016491">
    <property type="term" value="F:oxidoreductase activity"/>
    <property type="evidence" value="ECO:0007669"/>
    <property type="project" value="UniProtKB-KW"/>
</dbReference>
<dbReference type="InterPro" id="IPR002328">
    <property type="entry name" value="ADH_Zn_CS"/>
</dbReference>
<evidence type="ECO:0000256" key="2">
    <source>
        <dbReference type="ARBA" id="ARBA00008072"/>
    </source>
</evidence>